<dbReference type="EMBL" id="AZIM01001790">
    <property type="protein sequence ID" value="ETE65755.1"/>
    <property type="molecule type" value="Genomic_DNA"/>
</dbReference>
<feature type="non-terminal residue" evidence="1">
    <location>
        <position position="1"/>
    </location>
</feature>
<proteinExistence type="predicted"/>
<comment type="caution">
    <text evidence="1">The sequence shown here is derived from an EMBL/GenBank/DDBJ whole genome shotgun (WGS) entry which is preliminary data.</text>
</comment>
<dbReference type="AlphaFoldDB" id="V8NUK5"/>
<dbReference type="Proteomes" id="UP000018936">
    <property type="component" value="Unassembled WGS sequence"/>
</dbReference>
<name>V8NUK5_OPHHA</name>
<gene>
    <name evidence="1" type="ORF">L345_08477</name>
</gene>
<sequence>MDGINFKGNATNTLPIAGRGMQLRESAACRAHGPDPALETAKDWPVVPLPVKMEPGKATCILPELHFCWQRVAGGCRGQKHVVFTGRGLLEAVVAKKQSPDGLHVASPSSIFIDRGLQEAIMDKNRAREGFVWPPPSFVFAGKWLQEAITAENRASMNDVELATPSWSCPAPLNSNTTLMQPSIK</sequence>
<reference evidence="1 2" key="1">
    <citation type="journal article" date="2013" name="Proc. Natl. Acad. Sci. U.S.A.">
        <title>The king cobra genome reveals dynamic gene evolution and adaptation in the snake venom system.</title>
        <authorList>
            <person name="Vonk F.J."/>
            <person name="Casewell N.R."/>
            <person name="Henkel C.V."/>
            <person name="Heimberg A.M."/>
            <person name="Jansen H.J."/>
            <person name="McCleary R.J."/>
            <person name="Kerkkamp H.M."/>
            <person name="Vos R.A."/>
            <person name="Guerreiro I."/>
            <person name="Calvete J.J."/>
            <person name="Wuster W."/>
            <person name="Woods A.E."/>
            <person name="Logan J.M."/>
            <person name="Harrison R.A."/>
            <person name="Castoe T.A."/>
            <person name="de Koning A.P."/>
            <person name="Pollock D.D."/>
            <person name="Yandell M."/>
            <person name="Calderon D."/>
            <person name="Renjifo C."/>
            <person name="Currier R.B."/>
            <person name="Salgado D."/>
            <person name="Pla D."/>
            <person name="Sanz L."/>
            <person name="Hyder A.S."/>
            <person name="Ribeiro J.M."/>
            <person name="Arntzen J.W."/>
            <person name="van den Thillart G.E."/>
            <person name="Boetzer M."/>
            <person name="Pirovano W."/>
            <person name="Dirks R.P."/>
            <person name="Spaink H.P."/>
            <person name="Duboule D."/>
            <person name="McGlinn E."/>
            <person name="Kini R.M."/>
            <person name="Richardson M.K."/>
        </authorList>
    </citation>
    <scope>NUCLEOTIDE SEQUENCE</scope>
    <source>
        <tissue evidence="1">Blood</tissue>
    </source>
</reference>
<accession>V8NUK5</accession>
<organism evidence="1 2">
    <name type="scientific">Ophiophagus hannah</name>
    <name type="common">King cobra</name>
    <name type="synonym">Naja hannah</name>
    <dbReference type="NCBI Taxonomy" id="8665"/>
    <lineage>
        <taxon>Eukaryota</taxon>
        <taxon>Metazoa</taxon>
        <taxon>Chordata</taxon>
        <taxon>Craniata</taxon>
        <taxon>Vertebrata</taxon>
        <taxon>Euteleostomi</taxon>
        <taxon>Lepidosauria</taxon>
        <taxon>Squamata</taxon>
        <taxon>Bifurcata</taxon>
        <taxon>Unidentata</taxon>
        <taxon>Episquamata</taxon>
        <taxon>Toxicofera</taxon>
        <taxon>Serpentes</taxon>
        <taxon>Colubroidea</taxon>
        <taxon>Elapidae</taxon>
        <taxon>Elapinae</taxon>
        <taxon>Ophiophagus</taxon>
    </lineage>
</organism>
<evidence type="ECO:0000313" key="1">
    <source>
        <dbReference type="EMBL" id="ETE65755.1"/>
    </source>
</evidence>
<protein>
    <submittedName>
        <fullName evidence="1">Uncharacterized protein</fullName>
    </submittedName>
</protein>
<keyword evidence="2" id="KW-1185">Reference proteome</keyword>
<evidence type="ECO:0000313" key="2">
    <source>
        <dbReference type="Proteomes" id="UP000018936"/>
    </source>
</evidence>